<dbReference type="STRING" id="479433.Caci_6090"/>
<dbReference type="Proteomes" id="UP000000851">
    <property type="component" value="Chromosome"/>
</dbReference>
<dbReference type="PROSITE" id="PS50995">
    <property type="entry name" value="HTH_MARR_2"/>
    <property type="match status" value="1"/>
</dbReference>
<dbReference type="PRINTS" id="PR00598">
    <property type="entry name" value="HTHMARR"/>
</dbReference>
<dbReference type="InterPro" id="IPR039422">
    <property type="entry name" value="MarR/SlyA-like"/>
</dbReference>
<dbReference type="PANTHER" id="PTHR33164">
    <property type="entry name" value="TRANSCRIPTIONAL REGULATOR, MARR FAMILY"/>
    <property type="match status" value="1"/>
</dbReference>
<dbReference type="OrthoDB" id="162531at2"/>
<feature type="domain" description="HTH marR-type" evidence="1">
    <location>
        <begin position="1"/>
        <end position="142"/>
    </location>
</feature>
<dbReference type="EMBL" id="CP001700">
    <property type="protein sequence ID" value="ACU74945.1"/>
    <property type="molecule type" value="Genomic_DNA"/>
</dbReference>
<dbReference type="InterPro" id="IPR036390">
    <property type="entry name" value="WH_DNA-bd_sf"/>
</dbReference>
<dbReference type="PANTHER" id="PTHR33164:SF106">
    <property type="entry name" value="TRANSCRIPTIONAL REGULATORY PROTEIN"/>
    <property type="match status" value="1"/>
</dbReference>
<evidence type="ECO:0000313" key="2">
    <source>
        <dbReference type="EMBL" id="ACU74945.1"/>
    </source>
</evidence>
<evidence type="ECO:0000313" key="3">
    <source>
        <dbReference type="Proteomes" id="UP000000851"/>
    </source>
</evidence>
<organism evidence="2 3">
    <name type="scientific">Catenulispora acidiphila (strain DSM 44928 / JCM 14897 / NBRC 102108 / NRRL B-24433 / ID139908)</name>
    <dbReference type="NCBI Taxonomy" id="479433"/>
    <lineage>
        <taxon>Bacteria</taxon>
        <taxon>Bacillati</taxon>
        <taxon>Actinomycetota</taxon>
        <taxon>Actinomycetes</taxon>
        <taxon>Catenulisporales</taxon>
        <taxon>Catenulisporaceae</taxon>
        <taxon>Catenulispora</taxon>
    </lineage>
</organism>
<dbReference type="GO" id="GO:0003700">
    <property type="term" value="F:DNA-binding transcription factor activity"/>
    <property type="evidence" value="ECO:0007669"/>
    <property type="project" value="InterPro"/>
</dbReference>
<dbReference type="Pfam" id="PF12802">
    <property type="entry name" value="MarR_2"/>
    <property type="match status" value="1"/>
</dbReference>
<protein>
    <submittedName>
        <fullName evidence="2">Transcriptional regulator, MarR family</fullName>
    </submittedName>
</protein>
<reference evidence="2 3" key="1">
    <citation type="journal article" date="2009" name="Stand. Genomic Sci.">
        <title>Complete genome sequence of Catenulispora acidiphila type strain (ID 139908).</title>
        <authorList>
            <person name="Copeland A."/>
            <person name="Lapidus A."/>
            <person name="Glavina Del Rio T."/>
            <person name="Nolan M."/>
            <person name="Lucas S."/>
            <person name="Chen F."/>
            <person name="Tice H."/>
            <person name="Cheng J.F."/>
            <person name="Bruce D."/>
            <person name="Goodwin L."/>
            <person name="Pitluck S."/>
            <person name="Mikhailova N."/>
            <person name="Pati A."/>
            <person name="Ivanova N."/>
            <person name="Mavromatis K."/>
            <person name="Chen A."/>
            <person name="Palaniappan K."/>
            <person name="Chain P."/>
            <person name="Land M."/>
            <person name="Hauser L."/>
            <person name="Chang Y.J."/>
            <person name="Jeffries C.D."/>
            <person name="Chertkov O."/>
            <person name="Brettin T."/>
            <person name="Detter J.C."/>
            <person name="Han C."/>
            <person name="Ali Z."/>
            <person name="Tindall B.J."/>
            <person name="Goker M."/>
            <person name="Bristow J."/>
            <person name="Eisen J.A."/>
            <person name="Markowitz V."/>
            <person name="Hugenholtz P."/>
            <person name="Kyrpides N.C."/>
            <person name="Klenk H.P."/>
        </authorList>
    </citation>
    <scope>NUCLEOTIDE SEQUENCE [LARGE SCALE GENOMIC DNA]</scope>
    <source>
        <strain evidence="3">DSM 44928 / JCM 14897 / NBRC 102108 / NRRL B-24433 / ID139908</strain>
    </source>
</reference>
<proteinExistence type="predicted"/>
<dbReference type="RefSeq" id="WP_015794674.1">
    <property type="nucleotide sequence ID" value="NC_013131.1"/>
</dbReference>
<dbReference type="AlphaFoldDB" id="C7QGR5"/>
<dbReference type="InterPro" id="IPR036388">
    <property type="entry name" value="WH-like_DNA-bd_sf"/>
</dbReference>
<name>C7QGR5_CATAD</name>
<dbReference type="InParanoid" id="C7QGR5"/>
<dbReference type="GO" id="GO:0006950">
    <property type="term" value="P:response to stress"/>
    <property type="evidence" value="ECO:0007669"/>
    <property type="project" value="TreeGrafter"/>
</dbReference>
<evidence type="ECO:0000259" key="1">
    <source>
        <dbReference type="PROSITE" id="PS50995"/>
    </source>
</evidence>
<keyword evidence="3" id="KW-1185">Reference proteome</keyword>
<dbReference type="eggNOG" id="COG1846">
    <property type="taxonomic scope" value="Bacteria"/>
</dbReference>
<gene>
    <name evidence="2" type="ordered locus">Caci_6090</name>
</gene>
<sequence length="155" mass="17151">MGRATRRETEQRVMTALPSWVNTISQLNRVIAERMGVTASDLGCLHVLHMQGPATAAELARAVGLTPGSVSRMIDRLDAAGCITRTDDPEDRRRVLIEASTEGLARIAAYYDGLTARSHEDLAEFTLDEMLVLLRFIERSQTGATEELARLRRAQ</sequence>
<dbReference type="HOGENOM" id="CLU_083287_1_1_11"/>
<dbReference type="Gene3D" id="1.10.10.10">
    <property type="entry name" value="Winged helix-like DNA-binding domain superfamily/Winged helix DNA-binding domain"/>
    <property type="match status" value="1"/>
</dbReference>
<dbReference type="SMART" id="SM00347">
    <property type="entry name" value="HTH_MARR"/>
    <property type="match status" value="1"/>
</dbReference>
<accession>C7QGR5</accession>
<dbReference type="KEGG" id="cai:Caci_6090"/>
<dbReference type="InterPro" id="IPR000835">
    <property type="entry name" value="HTH_MarR-typ"/>
</dbReference>
<dbReference type="SUPFAM" id="SSF46785">
    <property type="entry name" value="Winged helix' DNA-binding domain"/>
    <property type="match status" value="1"/>
</dbReference>